<feature type="region of interest" description="Disordered" evidence="1">
    <location>
        <begin position="1"/>
        <end position="37"/>
    </location>
</feature>
<sequence>MCGFGPRVTRQFEKMKKEKAHKKAKTDENRVAEKKSDKALTTAAACPTTVAEPVEKALNQSYRTIFSSPSQLYNQF</sequence>
<name>G0P1L0_CAEBE</name>
<dbReference type="Proteomes" id="UP000008068">
    <property type="component" value="Unassembled WGS sequence"/>
</dbReference>
<keyword evidence="3" id="KW-1185">Reference proteome</keyword>
<organism evidence="3">
    <name type="scientific">Caenorhabditis brenneri</name>
    <name type="common">Nematode worm</name>
    <dbReference type="NCBI Taxonomy" id="135651"/>
    <lineage>
        <taxon>Eukaryota</taxon>
        <taxon>Metazoa</taxon>
        <taxon>Ecdysozoa</taxon>
        <taxon>Nematoda</taxon>
        <taxon>Chromadorea</taxon>
        <taxon>Rhabditida</taxon>
        <taxon>Rhabditina</taxon>
        <taxon>Rhabditomorpha</taxon>
        <taxon>Rhabditoidea</taxon>
        <taxon>Rhabditidae</taxon>
        <taxon>Peloderinae</taxon>
        <taxon>Caenorhabditis</taxon>
    </lineage>
</organism>
<gene>
    <name evidence="2" type="ORF">CAEBREN_02187</name>
</gene>
<evidence type="ECO:0000256" key="1">
    <source>
        <dbReference type="SAM" id="MobiDB-lite"/>
    </source>
</evidence>
<evidence type="ECO:0000313" key="3">
    <source>
        <dbReference type="Proteomes" id="UP000008068"/>
    </source>
</evidence>
<dbReference type="HOGENOM" id="CLU_2656651_0_0_1"/>
<feature type="compositionally biased region" description="Basic and acidic residues" evidence="1">
    <location>
        <begin position="25"/>
        <end position="37"/>
    </location>
</feature>
<proteinExistence type="predicted"/>
<reference evidence="3" key="1">
    <citation type="submission" date="2011-07" db="EMBL/GenBank/DDBJ databases">
        <authorList>
            <consortium name="Caenorhabditis brenneri Sequencing and Analysis Consortium"/>
            <person name="Wilson R.K."/>
        </authorList>
    </citation>
    <scope>NUCLEOTIDE SEQUENCE [LARGE SCALE GENOMIC DNA]</scope>
    <source>
        <strain evidence="3">PB2801</strain>
    </source>
</reference>
<dbReference type="AlphaFoldDB" id="G0P1L0"/>
<dbReference type="EMBL" id="GL380015">
    <property type="protein sequence ID" value="EGT42382.1"/>
    <property type="molecule type" value="Genomic_DNA"/>
</dbReference>
<protein>
    <submittedName>
        <fullName evidence="2">Uncharacterized protein</fullName>
    </submittedName>
</protein>
<accession>G0P1L0</accession>
<evidence type="ECO:0000313" key="2">
    <source>
        <dbReference type="EMBL" id="EGT42382.1"/>
    </source>
</evidence>
<dbReference type="InParanoid" id="G0P1L0"/>